<evidence type="ECO:0000256" key="1">
    <source>
        <dbReference type="SAM" id="Phobius"/>
    </source>
</evidence>
<feature type="transmembrane region" description="Helical" evidence="1">
    <location>
        <begin position="145"/>
        <end position="170"/>
    </location>
</feature>
<proteinExistence type="predicted"/>
<feature type="transmembrane region" description="Helical" evidence="1">
    <location>
        <begin position="105"/>
        <end position="125"/>
    </location>
</feature>
<keyword evidence="1" id="KW-0472">Membrane</keyword>
<sequence>MDQDMSNNTISVRAITLRVPGYLITNVLLIWSILYGLELATQTKTYTDFHVGFVTMFMGFVFLSVEIPILGDMYLELAGKLQQQEEENGTHQVREMTIDEVIVSIRLDVIIVSMLLWIIFTALGFAGEPIGDGPDDLYHFLIRNLVGIVTTLPGICYLIYGLAIMLVLALDLSSRLKQREKGKWHS</sequence>
<feature type="transmembrane region" description="Helical" evidence="1">
    <location>
        <begin position="49"/>
        <end position="70"/>
    </location>
</feature>
<dbReference type="AlphaFoldDB" id="A0AAN7I719"/>
<accession>A0AAN7I719</accession>
<keyword evidence="1" id="KW-1133">Transmembrane helix</keyword>
<keyword evidence="1" id="KW-0812">Transmembrane</keyword>
<reference evidence="2 3" key="1">
    <citation type="journal article" date="2023" name="G3 (Bethesda)">
        <title>A haplotype-resolved chromosome-scale genome for Quercus rubra L. provides insights into the genetics of adaptive traits for red oak species.</title>
        <authorList>
            <person name="Kapoor B."/>
            <person name="Jenkins J."/>
            <person name="Schmutz J."/>
            <person name="Zhebentyayeva T."/>
            <person name="Kuelheim C."/>
            <person name="Coggeshall M."/>
            <person name="Heim C."/>
            <person name="Lasky J.R."/>
            <person name="Leites L."/>
            <person name="Islam-Faridi N."/>
            <person name="Romero-Severson J."/>
            <person name="DeLeo V.L."/>
            <person name="Lucas S.M."/>
            <person name="Lazic D."/>
            <person name="Gailing O."/>
            <person name="Carlson J."/>
            <person name="Staton M."/>
        </authorList>
    </citation>
    <scope>NUCLEOTIDE SEQUENCE [LARGE SCALE GENOMIC DNA]</scope>
    <source>
        <strain evidence="2">Pseudo-F2</strain>
    </source>
</reference>
<comment type="caution">
    <text evidence="2">The sequence shown here is derived from an EMBL/GenBank/DDBJ whole genome shotgun (WGS) entry which is preliminary data.</text>
</comment>
<evidence type="ECO:0000313" key="2">
    <source>
        <dbReference type="EMBL" id="KAK4562533.1"/>
    </source>
</evidence>
<dbReference type="EMBL" id="JAXUIC010000011">
    <property type="protein sequence ID" value="KAK4562533.1"/>
    <property type="molecule type" value="Genomic_DNA"/>
</dbReference>
<organism evidence="2 3">
    <name type="scientific">Quercus rubra</name>
    <name type="common">Northern red oak</name>
    <name type="synonym">Quercus borealis</name>
    <dbReference type="NCBI Taxonomy" id="3512"/>
    <lineage>
        <taxon>Eukaryota</taxon>
        <taxon>Viridiplantae</taxon>
        <taxon>Streptophyta</taxon>
        <taxon>Embryophyta</taxon>
        <taxon>Tracheophyta</taxon>
        <taxon>Spermatophyta</taxon>
        <taxon>Magnoliopsida</taxon>
        <taxon>eudicotyledons</taxon>
        <taxon>Gunneridae</taxon>
        <taxon>Pentapetalae</taxon>
        <taxon>rosids</taxon>
        <taxon>fabids</taxon>
        <taxon>Fagales</taxon>
        <taxon>Fagaceae</taxon>
        <taxon>Quercus</taxon>
    </lineage>
</organism>
<gene>
    <name evidence="2" type="ORF">RGQ29_005154</name>
</gene>
<evidence type="ECO:0000313" key="3">
    <source>
        <dbReference type="Proteomes" id="UP001324115"/>
    </source>
</evidence>
<protein>
    <submittedName>
        <fullName evidence="2">Uncharacterized protein</fullName>
    </submittedName>
</protein>
<feature type="transmembrane region" description="Helical" evidence="1">
    <location>
        <begin position="21"/>
        <end position="37"/>
    </location>
</feature>
<name>A0AAN7I719_QUERU</name>
<dbReference type="Proteomes" id="UP001324115">
    <property type="component" value="Unassembled WGS sequence"/>
</dbReference>
<keyword evidence="3" id="KW-1185">Reference proteome</keyword>